<feature type="region of interest" description="Disordered" evidence="1">
    <location>
        <begin position="136"/>
        <end position="192"/>
    </location>
</feature>
<accession>A0AAD5DV12</accession>
<proteinExistence type="predicted"/>
<comment type="caution">
    <text evidence="2">The sequence shown here is derived from an EMBL/GenBank/DDBJ whole genome shotgun (WGS) entry which is preliminary data.</text>
</comment>
<evidence type="ECO:0000313" key="2">
    <source>
        <dbReference type="EMBL" id="KAI7842934.1"/>
    </source>
</evidence>
<organism evidence="2 3">
    <name type="scientific">Chlorella ohadii</name>
    <dbReference type="NCBI Taxonomy" id="2649997"/>
    <lineage>
        <taxon>Eukaryota</taxon>
        <taxon>Viridiplantae</taxon>
        <taxon>Chlorophyta</taxon>
        <taxon>core chlorophytes</taxon>
        <taxon>Trebouxiophyceae</taxon>
        <taxon>Chlorellales</taxon>
        <taxon>Chlorellaceae</taxon>
        <taxon>Chlorella clade</taxon>
        <taxon>Chlorella</taxon>
    </lineage>
</organism>
<reference evidence="2" key="1">
    <citation type="submission" date="2020-11" db="EMBL/GenBank/DDBJ databases">
        <title>Chlorella ohadii genome sequencing and assembly.</title>
        <authorList>
            <person name="Murik O."/>
            <person name="Treves H."/>
            <person name="Kedem I."/>
            <person name="Shotland Y."/>
            <person name="Kaplan A."/>
        </authorList>
    </citation>
    <scope>NUCLEOTIDE SEQUENCE</scope>
    <source>
        <strain evidence="2">1</strain>
    </source>
</reference>
<protein>
    <submittedName>
        <fullName evidence="2">Uncharacterized protein</fullName>
    </submittedName>
</protein>
<dbReference type="AlphaFoldDB" id="A0AAD5DV12"/>
<feature type="compositionally biased region" description="Acidic residues" evidence="1">
    <location>
        <begin position="161"/>
        <end position="180"/>
    </location>
</feature>
<keyword evidence="3" id="KW-1185">Reference proteome</keyword>
<evidence type="ECO:0000313" key="3">
    <source>
        <dbReference type="Proteomes" id="UP001205105"/>
    </source>
</evidence>
<gene>
    <name evidence="2" type="ORF">COHA_003443</name>
</gene>
<sequence>MTSSSAIRRAAVAVPAADSRPCLPQLLCYALGIISHALCSSEAAASPKRSFCTKPVAMLSWDDEDDCYLESLESLKQASASFELHESASCAALLPCGLLPEELEELESLKLEADLLKSPASPAAATLKSITIATSGSGDAPAPVTPQGMTPFSGAARLLSDAEDEEVTEEPADDPEEDGGDVCADMVPACRP</sequence>
<dbReference type="Proteomes" id="UP001205105">
    <property type="component" value="Unassembled WGS sequence"/>
</dbReference>
<name>A0AAD5DV12_9CHLO</name>
<dbReference type="EMBL" id="JADXDR010000046">
    <property type="protein sequence ID" value="KAI7842934.1"/>
    <property type="molecule type" value="Genomic_DNA"/>
</dbReference>
<evidence type="ECO:0000256" key="1">
    <source>
        <dbReference type="SAM" id="MobiDB-lite"/>
    </source>
</evidence>